<evidence type="ECO:0000313" key="4">
    <source>
        <dbReference type="Proteomes" id="UP000185663"/>
    </source>
</evidence>
<organism evidence="3 4">
    <name type="scientific">Paraoerskovia marina</name>
    <dbReference type="NCBI Taxonomy" id="545619"/>
    <lineage>
        <taxon>Bacteria</taxon>
        <taxon>Bacillati</taxon>
        <taxon>Actinomycetota</taxon>
        <taxon>Actinomycetes</taxon>
        <taxon>Micrococcales</taxon>
        <taxon>Cellulomonadaceae</taxon>
        <taxon>Paraoerskovia</taxon>
    </lineage>
</organism>
<protein>
    <submittedName>
        <fullName evidence="3">Pimeloyl-ACP methyl ester carboxylesterase</fullName>
    </submittedName>
</protein>
<dbReference type="Pfam" id="PF12697">
    <property type="entry name" value="Abhydrolase_6"/>
    <property type="match status" value="1"/>
</dbReference>
<dbReference type="STRING" id="545619.SAMN04489860_0881"/>
<evidence type="ECO:0000259" key="2">
    <source>
        <dbReference type="Pfam" id="PF12697"/>
    </source>
</evidence>
<proteinExistence type="predicted"/>
<keyword evidence="4" id="KW-1185">Reference proteome</keyword>
<dbReference type="RefSeq" id="WP_231959292.1">
    <property type="nucleotide sequence ID" value="NZ_LT629776.1"/>
</dbReference>
<dbReference type="InterPro" id="IPR000073">
    <property type="entry name" value="AB_hydrolase_1"/>
</dbReference>
<dbReference type="PANTHER" id="PTHR43329">
    <property type="entry name" value="EPOXIDE HYDROLASE"/>
    <property type="match status" value="1"/>
</dbReference>
<keyword evidence="1" id="KW-0378">Hydrolase</keyword>
<dbReference type="PRINTS" id="PR00412">
    <property type="entry name" value="EPOXHYDRLASE"/>
</dbReference>
<sequence length="317" mass="34060">MIADYTVALQPGPWRHEMVPANGSRFHVALADPPCPAGVARTRNDSPLVLLLHGFAQTWWAWRHQIPALCEAGYRVAAMDLRGTGGSDKPPLGYDAPARTRDVAGVVRALGADRAVVIGHGSGGALAWGTAALQPAVVAGVGCVASPHPARLNVPLRKALTPVALRRLAFAQVPTLPERGLVSGELVDEYLAEASVVPLAHDVVTAYQAALRIPFTAHSTMEAVRWTVRSAGRPSGRRYLAALRRPVTVPALQVHGERDPYLRRSTVDTDAAAIARHLRFESLDGVGHLVPEEAPERVSSLLVDWLDETQERRSTTS</sequence>
<name>A0A1H1PRF4_9CELL</name>
<accession>A0A1H1PRF4</accession>
<dbReference type="InterPro" id="IPR029058">
    <property type="entry name" value="AB_hydrolase_fold"/>
</dbReference>
<evidence type="ECO:0000313" key="3">
    <source>
        <dbReference type="EMBL" id="SDS13676.1"/>
    </source>
</evidence>
<dbReference type="AlphaFoldDB" id="A0A1H1PRF4"/>
<feature type="domain" description="AB hydrolase-1" evidence="2">
    <location>
        <begin position="49"/>
        <end position="299"/>
    </location>
</feature>
<dbReference type="InterPro" id="IPR000639">
    <property type="entry name" value="Epox_hydrolase-like"/>
</dbReference>
<dbReference type="SUPFAM" id="SSF53474">
    <property type="entry name" value="alpha/beta-Hydrolases"/>
    <property type="match status" value="1"/>
</dbReference>
<dbReference type="EMBL" id="LT629776">
    <property type="protein sequence ID" value="SDS13676.1"/>
    <property type="molecule type" value="Genomic_DNA"/>
</dbReference>
<dbReference type="Gene3D" id="3.40.50.1820">
    <property type="entry name" value="alpha/beta hydrolase"/>
    <property type="match status" value="1"/>
</dbReference>
<dbReference type="Proteomes" id="UP000185663">
    <property type="component" value="Chromosome I"/>
</dbReference>
<gene>
    <name evidence="3" type="ORF">SAMN04489860_0881</name>
</gene>
<dbReference type="GO" id="GO:0016787">
    <property type="term" value="F:hydrolase activity"/>
    <property type="evidence" value="ECO:0007669"/>
    <property type="project" value="UniProtKB-KW"/>
</dbReference>
<dbReference type="eggNOG" id="COG2267">
    <property type="taxonomic scope" value="Bacteria"/>
</dbReference>
<evidence type="ECO:0000256" key="1">
    <source>
        <dbReference type="ARBA" id="ARBA00022801"/>
    </source>
</evidence>
<reference evidence="3 4" key="1">
    <citation type="submission" date="2016-10" db="EMBL/GenBank/DDBJ databases">
        <authorList>
            <person name="de Groot N.N."/>
        </authorList>
    </citation>
    <scope>NUCLEOTIDE SEQUENCE [LARGE SCALE GENOMIC DNA]</scope>
    <source>
        <strain evidence="3 4">DSM 22126</strain>
    </source>
</reference>